<feature type="compositionally biased region" description="Low complexity" evidence="5">
    <location>
        <begin position="83"/>
        <end position="96"/>
    </location>
</feature>
<dbReference type="Gene3D" id="1.10.287.1490">
    <property type="match status" value="1"/>
</dbReference>
<feature type="compositionally biased region" description="Polar residues" evidence="5">
    <location>
        <begin position="57"/>
        <end position="75"/>
    </location>
</feature>
<feature type="coiled-coil region" evidence="4">
    <location>
        <begin position="290"/>
        <end position="317"/>
    </location>
</feature>
<comment type="caution">
    <text evidence="7">The sequence shown here is derived from an EMBL/GenBank/DDBJ whole genome shotgun (WGS) entry which is preliminary data.</text>
</comment>
<dbReference type="InterPro" id="IPR027640">
    <property type="entry name" value="Kinesin-like_fam"/>
</dbReference>
<gene>
    <name evidence="7" type="ORF">QTG54_015985</name>
</gene>
<feature type="region of interest" description="Disordered" evidence="5">
    <location>
        <begin position="827"/>
        <end position="857"/>
    </location>
</feature>
<protein>
    <submittedName>
        <fullName evidence="7">Kinesin family protein</fullName>
    </submittedName>
</protein>
<dbReference type="GO" id="GO:0015630">
    <property type="term" value="C:microtubule cytoskeleton"/>
    <property type="evidence" value="ECO:0007669"/>
    <property type="project" value="TreeGrafter"/>
</dbReference>
<dbReference type="PANTHER" id="PTHR47972">
    <property type="entry name" value="KINESIN-LIKE PROTEIN KLP-3"/>
    <property type="match status" value="1"/>
</dbReference>
<dbReference type="InterPro" id="IPR001752">
    <property type="entry name" value="Kinesin_motor_dom"/>
</dbReference>
<dbReference type="PROSITE" id="PS50067">
    <property type="entry name" value="KINESIN_MOTOR_2"/>
    <property type="match status" value="1"/>
</dbReference>
<sequence>MKTSNINKILSGGASAMLPRSSSSGSASSSLGSESGGEESSSLGNNSNSSDGGASSKQSQKQRQRGSYASATASSKARGGPTSSAPKAKSASSMKATIRPLPNKLATDKENDANSTPVKPPPPPAATQENGILSPTPYYKVLEERGGKASPRLTRSAMKRAQTRLAMDSLAQLENNHGEDDEANTPLPHGGGGMKNNYAAAGNNDGYDTARISLQFHPPDRHEWQQQRPRQQKVRKSIQPSSRNAKRTKYNSSSNNNNTNNNNETGEQMTSDQVRQIMTETLQSSQNDKLLQLSAEAASAKKEVEVTKLQLEELHNKYCALEECWKVREGSESEEVGRWRDEVQGLMRELEVVQGEKKRLEDQLEVDGTEWTVERQRMQKEYNERMQIKEMELKEAKEANQELQVQTRGTMGELEVVQAKLEESTRHNEELEQMRQSANGSHSELVERVAVLERVKVELMEANNATDEEVKCLKDKLDRKQNDFDTRLNEVQTENKELLTQKEEVIQQLQTDLDEAEYRLDDANRTMEVMQSPKSKEAMESTYSQEVEVFRTEMKGMKQLLKQKDETNDDLESQLGQSRDENGTLMVQIQDLEVKIEEVKVPVAELESENTVIVAQLNDRTKELKKSQQQLEELAVENEQALTKLDEKENELLQAVDEMEGQSKELVEMESKLNSVTSEKESLLSENESLAMELNEVQDQVSQLQSQVGSLKDDLANSQQQAESLSHQKNESDQKLHELSNQLQSLTTHLEVAQGTISSLEDKLRAKNEYCEQFETIEKKLICEKNVLNEIRRTLHNKVIQLTGNIRVYIRVRPLISSEQQLAATLATRPSSASGRPSSRGSIASASSSQQQQQQQEECFHFPGVADRKISGASKSPNYTSFSDLSKQTIELTEPHRDRGGLNPRRKKWKYGFDKVFNPVNDQADVWEGAEPLVQSAIDGHKVCMFAYGQTSSGKTHTMIGDSINRGLIPRAVEKLFASKKEFERSFAGNVSVSIKVELLEIYNEEVFDLLDAEAGPKGQKIKIRLNSNEAVNNVVVEASSQDEVQGVLQLAQQRRCVKATKSNSESSRSHLLFTVRFELSSLTNEEMNRQGVLHIVDLAGSERLDKSGSQGTLLTEAKHINTSLSALSHVIQKLQEKSEHIPYRDSKLTYLLRDSLGGDSKTLCIVCCSPHQAHFNESLNSIRFAATASKVELKQGNKVDV</sequence>
<dbReference type="GO" id="GO:0007018">
    <property type="term" value="P:microtubule-based movement"/>
    <property type="evidence" value="ECO:0007669"/>
    <property type="project" value="InterPro"/>
</dbReference>
<dbReference type="SUPFAM" id="SSF52540">
    <property type="entry name" value="P-loop containing nucleoside triphosphate hydrolases"/>
    <property type="match status" value="1"/>
</dbReference>
<evidence type="ECO:0000313" key="7">
    <source>
        <dbReference type="EMBL" id="KAK1733268.1"/>
    </source>
</evidence>
<dbReference type="PRINTS" id="PR00380">
    <property type="entry name" value="KINESINHEAVY"/>
</dbReference>
<dbReference type="SMART" id="SM00129">
    <property type="entry name" value="KISc"/>
    <property type="match status" value="1"/>
</dbReference>
<dbReference type="Pfam" id="PF00225">
    <property type="entry name" value="Kinesin"/>
    <property type="match status" value="1"/>
</dbReference>
<dbReference type="PROSITE" id="PS00411">
    <property type="entry name" value="KINESIN_MOTOR_1"/>
    <property type="match status" value="1"/>
</dbReference>
<dbReference type="AlphaFoldDB" id="A0AAD8XTB3"/>
<feature type="coiled-coil region" evidence="4">
    <location>
        <begin position="343"/>
        <end position="526"/>
    </location>
</feature>
<dbReference type="InterPro" id="IPR036961">
    <property type="entry name" value="Kinesin_motor_dom_sf"/>
</dbReference>
<dbReference type="GO" id="GO:0008017">
    <property type="term" value="F:microtubule binding"/>
    <property type="evidence" value="ECO:0007669"/>
    <property type="project" value="InterPro"/>
</dbReference>
<keyword evidence="3" id="KW-0505">Motor protein</keyword>
<feature type="coiled-coil region" evidence="4">
    <location>
        <begin position="554"/>
        <end position="763"/>
    </location>
</feature>
<organism evidence="7 8">
    <name type="scientific">Skeletonema marinoi</name>
    <dbReference type="NCBI Taxonomy" id="267567"/>
    <lineage>
        <taxon>Eukaryota</taxon>
        <taxon>Sar</taxon>
        <taxon>Stramenopiles</taxon>
        <taxon>Ochrophyta</taxon>
        <taxon>Bacillariophyta</taxon>
        <taxon>Coscinodiscophyceae</taxon>
        <taxon>Thalassiosirophycidae</taxon>
        <taxon>Thalassiosirales</taxon>
        <taxon>Skeletonemataceae</taxon>
        <taxon>Skeletonema</taxon>
        <taxon>Skeletonema marinoi-dohrnii complex</taxon>
    </lineage>
</organism>
<dbReference type="Gene3D" id="3.40.850.10">
    <property type="entry name" value="Kinesin motor domain"/>
    <property type="match status" value="1"/>
</dbReference>
<keyword evidence="4" id="KW-0175">Coiled coil</keyword>
<dbReference type="GO" id="GO:0005524">
    <property type="term" value="F:ATP binding"/>
    <property type="evidence" value="ECO:0007669"/>
    <property type="project" value="UniProtKB-UniRule"/>
</dbReference>
<evidence type="ECO:0000256" key="3">
    <source>
        <dbReference type="PROSITE-ProRule" id="PRU00283"/>
    </source>
</evidence>
<proteinExistence type="inferred from homology"/>
<feature type="region of interest" description="Disordered" evidence="5">
    <location>
        <begin position="1"/>
        <end position="271"/>
    </location>
</feature>
<dbReference type="InterPro" id="IPR027417">
    <property type="entry name" value="P-loop_NTPase"/>
</dbReference>
<evidence type="ECO:0000259" key="6">
    <source>
        <dbReference type="PROSITE" id="PS50067"/>
    </source>
</evidence>
<evidence type="ECO:0000313" key="8">
    <source>
        <dbReference type="Proteomes" id="UP001224775"/>
    </source>
</evidence>
<keyword evidence="2 3" id="KW-0067">ATP-binding</keyword>
<evidence type="ECO:0000256" key="5">
    <source>
        <dbReference type="SAM" id="MobiDB-lite"/>
    </source>
</evidence>
<dbReference type="GO" id="GO:0003777">
    <property type="term" value="F:microtubule motor activity"/>
    <property type="evidence" value="ECO:0007669"/>
    <property type="project" value="InterPro"/>
</dbReference>
<feature type="compositionally biased region" description="Low complexity" evidence="5">
    <location>
        <begin position="21"/>
        <end position="56"/>
    </location>
</feature>
<feature type="binding site" evidence="3">
    <location>
        <begin position="949"/>
        <end position="956"/>
    </location>
    <ligand>
        <name>ATP</name>
        <dbReference type="ChEBI" id="CHEBI:30616"/>
    </ligand>
</feature>
<dbReference type="PANTHER" id="PTHR47972:SF28">
    <property type="entry name" value="KINESIN-LIKE PROTEIN KLP-3"/>
    <property type="match status" value="1"/>
</dbReference>
<feature type="compositionally biased region" description="Low complexity" evidence="5">
    <location>
        <begin position="196"/>
        <end position="207"/>
    </location>
</feature>
<reference evidence="7" key="1">
    <citation type="submission" date="2023-06" db="EMBL/GenBank/DDBJ databases">
        <title>Survivors Of The Sea: Transcriptome response of Skeletonema marinoi to long-term dormancy.</title>
        <authorList>
            <person name="Pinder M.I.M."/>
            <person name="Kourtchenko O."/>
            <person name="Robertson E.K."/>
            <person name="Larsson T."/>
            <person name="Maumus F."/>
            <person name="Osuna-Cruz C.M."/>
            <person name="Vancaester E."/>
            <person name="Stenow R."/>
            <person name="Vandepoele K."/>
            <person name="Ploug H."/>
            <person name="Bruchert V."/>
            <person name="Godhe A."/>
            <person name="Topel M."/>
        </authorList>
    </citation>
    <scope>NUCLEOTIDE SEQUENCE</scope>
    <source>
        <strain evidence="7">R05AC</strain>
    </source>
</reference>
<accession>A0AAD8XTB3</accession>
<dbReference type="InterPro" id="IPR019821">
    <property type="entry name" value="Kinesin_motor_CS"/>
</dbReference>
<name>A0AAD8XTB3_9STRA</name>
<feature type="compositionally biased region" description="Low complexity" evidence="5">
    <location>
        <begin position="829"/>
        <end position="856"/>
    </location>
</feature>
<evidence type="ECO:0000256" key="1">
    <source>
        <dbReference type="ARBA" id="ARBA00022741"/>
    </source>
</evidence>
<dbReference type="EMBL" id="JATAAI010000051">
    <property type="protein sequence ID" value="KAK1733268.1"/>
    <property type="molecule type" value="Genomic_DNA"/>
</dbReference>
<keyword evidence="8" id="KW-1185">Reference proteome</keyword>
<feature type="compositionally biased region" description="Low complexity" evidence="5">
    <location>
        <begin position="251"/>
        <end position="263"/>
    </location>
</feature>
<evidence type="ECO:0000256" key="2">
    <source>
        <dbReference type="ARBA" id="ARBA00022840"/>
    </source>
</evidence>
<feature type="domain" description="Kinesin motor" evidence="6">
    <location>
        <begin position="805"/>
        <end position="1192"/>
    </location>
</feature>
<comment type="similarity">
    <text evidence="3">Belongs to the TRAFAC class myosin-kinesin ATPase superfamily. Kinesin family.</text>
</comment>
<evidence type="ECO:0000256" key="4">
    <source>
        <dbReference type="SAM" id="Coils"/>
    </source>
</evidence>
<dbReference type="Proteomes" id="UP001224775">
    <property type="component" value="Unassembled WGS sequence"/>
</dbReference>
<keyword evidence="1 3" id="KW-0547">Nucleotide-binding</keyword>